<evidence type="ECO:0000313" key="2">
    <source>
        <dbReference type="Proteomes" id="UP001186974"/>
    </source>
</evidence>
<name>A0ACC3D3L8_9PEZI</name>
<reference evidence="1" key="1">
    <citation type="submission" date="2024-09" db="EMBL/GenBank/DDBJ databases">
        <title>Black Yeasts Isolated from many extreme environments.</title>
        <authorList>
            <person name="Coleine C."/>
            <person name="Stajich J.E."/>
            <person name="Selbmann L."/>
        </authorList>
    </citation>
    <scope>NUCLEOTIDE SEQUENCE</scope>
    <source>
        <strain evidence="1">CCFEE 5737</strain>
    </source>
</reference>
<dbReference type="Proteomes" id="UP001186974">
    <property type="component" value="Unassembled WGS sequence"/>
</dbReference>
<proteinExistence type="predicted"/>
<dbReference type="EMBL" id="JAWDJW010007996">
    <property type="protein sequence ID" value="KAK3061209.1"/>
    <property type="molecule type" value="Genomic_DNA"/>
</dbReference>
<accession>A0ACC3D3L8</accession>
<sequence length="380" mass="42371">YNITGLDNDYEASTSNDILRPRTDGDQIPLQEEEDNIDDKDNDDEDRHADLLRKKKKKGPKKYKFTVPNPPSKSAPPGPAYSPQTLSLLGYTQYFANLTYINNDFIKDDGENAQGADGENAADHNDDNDGNGGAEAQKWKEGKHQGRRPRKQTPHPRPFRYEVEYTTYNDSVYALRDLSVRSYLDLARRIGDSAKGKGKGKGGKRSAIWEAVDATVDDEVGGDAGDGGSWNEQYDDDDDYDDDENDDNDRHHDDHEDEDVDAEVEEQRITKKKPKHGKKHDKKKHRKHRKAMTKLWYTFVKRAYVSAMDKEDLEEQFGELSPPPAAAVPSVSSAPSVPSAPSVSAVASLEEEGLGEQIHGGAVRGTRGGGDAVVERWEEL</sequence>
<gene>
    <name evidence="1" type="ORF">LTS18_006784</name>
</gene>
<keyword evidence="2" id="KW-1185">Reference proteome</keyword>
<comment type="caution">
    <text evidence="1">The sequence shown here is derived from an EMBL/GenBank/DDBJ whole genome shotgun (WGS) entry which is preliminary data.</text>
</comment>
<organism evidence="1 2">
    <name type="scientific">Coniosporium uncinatum</name>
    <dbReference type="NCBI Taxonomy" id="93489"/>
    <lineage>
        <taxon>Eukaryota</taxon>
        <taxon>Fungi</taxon>
        <taxon>Dikarya</taxon>
        <taxon>Ascomycota</taxon>
        <taxon>Pezizomycotina</taxon>
        <taxon>Dothideomycetes</taxon>
        <taxon>Dothideomycetes incertae sedis</taxon>
        <taxon>Coniosporium</taxon>
    </lineage>
</organism>
<protein>
    <submittedName>
        <fullName evidence="1">Uncharacterized protein</fullName>
    </submittedName>
</protein>
<evidence type="ECO:0000313" key="1">
    <source>
        <dbReference type="EMBL" id="KAK3061209.1"/>
    </source>
</evidence>
<feature type="non-terminal residue" evidence="1">
    <location>
        <position position="1"/>
    </location>
</feature>